<keyword evidence="3 4" id="KW-0408">Iron</keyword>
<feature type="compositionally biased region" description="Basic and acidic residues" evidence="5">
    <location>
        <begin position="59"/>
        <end position="75"/>
    </location>
</feature>
<dbReference type="Gene3D" id="1.10.760.10">
    <property type="entry name" value="Cytochrome c-like domain"/>
    <property type="match status" value="1"/>
</dbReference>
<dbReference type="KEGG" id="otr:OTERR_17950"/>
<dbReference type="GO" id="GO:0009055">
    <property type="term" value="F:electron transfer activity"/>
    <property type="evidence" value="ECO:0007669"/>
    <property type="project" value="InterPro"/>
</dbReference>
<gene>
    <name evidence="8" type="ORF">OTERR_17950</name>
</gene>
<evidence type="ECO:0000256" key="4">
    <source>
        <dbReference type="PROSITE-ProRule" id="PRU00433"/>
    </source>
</evidence>
<evidence type="ECO:0000256" key="6">
    <source>
        <dbReference type="SAM" id="SignalP"/>
    </source>
</evidence>
<sequence>MNPQRAIPRLLAAALAASLAHAPAFAENGSAQVKRGAQLVAYGGCADCHTPFKMGPNGPEKDHARGLSGHPEDLKLPPPPKLDNAWNWGGSATMTAFVGPWGTTYASNLTPDRATGIGTWREADFIKALRTGKHLGATRPILPPMPWQSIGTLPDKDLRAIYAYLMAQPAVKNKVPEYAPPVAPVGKVGGGEKGA</sequence>
<evidence type="ECO:0000259" key="7">
    <source>
        <dbReference type="PROSITE" id="PS51007"/>
    </source>
</evidence>
<evidence type="ECO:0000256" key="2">
    <source>
        <dbReference type="ARBA" id="ARBA00022723"/>
    </source>
</evidence>
<evidence type="ECO:0000313" key="8">
    <source>
        <dbReference type="EMBL" id="QEL65271.1"/>
    </source>
</evidence>
<dbReference type="InterPro" id="IPR009056">
    <property type="entry name" value="Cyt_c-like_dom"/>
</dbReference>
<dbReference type="PANTHER" id="PTHR35008:SF4">
    <property type="entry name" value="BLL4482 PROTEIN"/>
    <property type="match status" value="1"/>
</dbReference>
<dbReference type="InterPro" id="IPR036909">
    <property type="entry name" value="Cyt_c-like_dom_sf"/>
</dbReference>
<keyword evidence="9" id="KW-1185">Reference proteome</keyword>
<reference evidence="8 9" key="1">
    <citation type="submission" date="2017-07" db="EMBL/GenBank/DDBJ databases">
        <title>Complete genome sequence of Oryzomicrobium terrae TPP412.</title>
        <authorList>
            <person name="Chiu L.-W."/>
            <person name="Lo K.-J."/>
            <person name="Tsai Y.-M."/>
            <person name="Lin S.-S."/>
            <person name="Kuo C.-H."/>
            <person name="Liu C.-T."/>
        </authorList>
    </citation>
    <scope>NUCLEOTIDE SEQUENCE [LARGE SCALE GENOMIC DNA]</scope>
    <source>
        <strain evidence="8 9">TPP412</strain>
    </source>
</reference>
<name>A0A5C1E8I3_9RHOO</name>
<evidence type="ECO:0000256" key="5">
    <source>
        <dbReference type="SAM" id="MobiDB-lite"/>
    </source>
</evidence>
<dbReference type="AlphaFoldDB" id="A0A5C1E8I3"/>
<dbReference type="InterPro" id="IPR051459">
    <property type="entry name" value="Cytochrome_c-type_DH"/>
</dbReference>
<keyword evidence="6" id="KW-0732">Signal</keyword>
<dbReference type="PROSITE" id="PS51007">
    <property type="entry name" value="CYTC"/>
    <property type="match status" value="1"/>
</dbReference>
<dbReference type="GO" id="GO:0046872">
    <property type="term" value="F:metal ion binding"/>
    <property type="evidence" value="ECO:0007669"/>
    <property type="project" value="UniProtKB-KW"/>
</dbReference>
<dbReference type="GO" id="GO:0020037">
    <property type="term" value="F:heme binding"/>
    <property type="evidence" value="ECO:0007669"/>
    <property type="project" value="InterPro"/>
</dbReference>
<feature type="chain" id="PRO_5022882069" description="Cytochrome c domain-containing protein" evidence="6">
    <location>
        <begin position="27"/>
        <end position="195"/>
    </location>
</feature>
<organism evidence="8 9">
    <name type="scientific">Oryzomicrobium terrae</name>
    <dbReference type="NCBI Taxonomy" id="1735038"/>
    <lineage>
        <taxon>Bacteria</taxon>
        <taxon>Pseudomonadati</taxon>
        <taxon>Pseudomonadota</taxon>
        <taxon>Betaproteobacteria</taxon>
        <taxon>Rhodocyclales</taxon>
        <taxon>Rhodocyclaceae</taxon>
        <taxon>Oryzomicrobium</taxon>
    </lineage>
</organism>
<keyword evidence="2 4" id="KW-0479">Metal-binding</keyword>
<accession>A0A5C1E8I3</accession>
<evidence type="ECO:0000256" key="1">
    <source>
        <dbReference type="ARBA" id="ARBA00022617"/>
    </source>
</evidence>
<evidence type="ECO:0000313" key="9">
    <source>
        <dbReference type="Proteomes" id="UP000323671"/>
    </source>
</evidence>
<dbReference type="RefSeq" id="WP_149425566.1">
    <property type="nucleotide sequence ID" value="NZ_CP022579.1"/>
</dbReference>
<keyword evidence="1 4" id="KW-0349">Heme</keyword>
<feature type="domain" description="Cytochrome c" evidence="7">
    <location>
        <begin position="31"/>
        <end position="169"/>
    </location>
</feature>
<proteinExistence type="predicted"/>
<dbReference type="EMBL" id="CP022579">
    <property type="protein sequence ID" value="QEL65271.1"/>
    <property type="molecule type" value="Genomic_DNA"/>
</dbReference>
<dbReference type="PANTHER" id="PTHR35008">
    <property type="entry name" value="BLL4482 PROTEIN-RELATED"/>
    <property type="match status" value="1"/>
</dbReference>
<dbReference type="SUPFAM" id="SSF46626">
    <property type="entry name" value="Cytochrome c"/>
    <property type="match status" value="1"/>
</dbReference>
<feature type="signal peptide" evidence="6">
    <location>
        <begin position="1"/>
        <end position="26"/>
    </location>
</feature>
<evidence type="ECO:0000256" key="3">
    <source>
        <dbReference type="ARBA" id="ARBA00023004"/>
    </source>
</evidence>
<feature type="region of interest" description="Disordered" evidence="5">
    <location>
        <begin position="56"/>
        <end position="79"/>
    </location>
</feature>
<protein>
    <recommendedName>
        <fullName evidence="7">Cytochrome c domain-containing protein</fullName>
    </recommendedName>
</protein>
<dbReference type="Proteomes" id="UP000323671">
    <property type="component" value="Chromosome"/>
</dbReference>